<keyword evidence="2" id="KW-0808">Transferase</keyword>
<gene>
    <name evidence="2" type="ORF">F511_22502</name>
</gene>
<dbReference type="AlphaFoldDB" id="A0A2Z7A7T1"/>
<name>A0A2Z7A7T1_9LAMI</name>
<evidence type="ECO:0000313" key="2">
    <source>
        <dbReference type="EMBL" id="KZV17606.1"/>
    </source>
</evidence>
<accession>A0A2Z7A7T1</accession>
<keyword evidence="3" id="KW-1185">Reference proteome</keyword>
<dbReference type="EMBL" id="KV018124">
    <property type="protein sequence ID" value="KZV17606.1"/>
    <property type="molecule type" value="Genomic_DNA"/>
</dbReference>
<organism evidence="2 3">
    <name type="scientific">Dorcoceras hygrometricum</name>
    <dbReference type="NCBI Taxonomy" id="472368"/>
    <lineage>
        <taxon>Eukaryota</taxon>
        <taxon>Viridiplantae</taxon>
        <taxon>Streptophyta</taxon>
        <taxon>Embryophyta</taxon>
        <taxon>Tracheophyta</taxon>
        <taxon>Spermatophyta</taxon>
        <taxon>Magnoliopsida</taxon>
        <taxon>eudicotyledons</taxon>
        <taxon>Gunneridae</taxon>
        <taxon>Pentapetalae</taxon>
        <taxon>asterids</taxon>
        <taxon>lamiids</taxon>
        <taxon>Lamiales</taxon>
        <taxon>Gesneriaceae</taxon>
        <taxon>Didymocarpoideae</taxon>
        <taxon>Trichosporeae</taxon>
        <taxon>Loxocarpinae</taxon>
        <taxon>Dorcoceras</taxon>
    </lineage>
</organism>
<evidence type="ECO:0000256" key="1">
    <source>
        <dbReference type="SAM" id="MobiDB-lite"/>
    </source>
</evidence>
<keyword evidence="2" id="KW-0418">Kinase</keyword>
<evidence type="ECO:0000313" key="3">
    <source>
        <dbReference type="Proteomes" id="UP000250235"/>
    </source>
</evidence>
<protein>
    <submittedName>
        <fullName evidence="2">Cysteine-rich receptor-like protein kinase 10</fullName>
    </submittedName>
</protein>
<feature type="region of interest" description="Disordered" evidence="1">
    <location>
        <begin position="15"/>
        <end position="48"/>
    </location>
</feature>
<feature type="region of interest" description="Disordered" evidence="1">
    <location>
        <begin position="104"/>
        <end position="159"/>
    </location>
</feature>
<keyword evidence="2" id="KW-0675">Receptor</keyword>
<dbReference type="Proteomes" id="UP000250235">
    <property type="component" value="Unassembled WGS sequence"/>
</dbReference>
<reference evidence="2 3" key="1">
    <citation type="journal article" date="2015" name="Proc. Natl. Acad. Sci. U.S.A.">
        <title>The resurrection genome of Boea hygrometrica: A blueprint for survival of dehydration.</title>
        <authorList>
            <person name="Xiao L."/>
            <person name="Yang G."/>
            <person name="Zhang L."/>
            <person name="Yang X."/>
            <person name="Zhao S."/>
            <person name="Ji Z."/>
            <person name="Zhou Q."/>
            <person name="Hu M."/>
            <person name="Wang Y."/>
            <person name="Chen M."/>
            <person name="Xu Y."/>
            <person name="Jin H."/>
            <person name="Xiao X."/>
            <person name="Hu G."/>
            <person name="Bao F."/>
            <person name="Hu Y."/>
            <person name="Wan P."/>
            <person name="Li L."/>
            <person name="Deng X."/>
            <person name="Kuang T."/>
            <person name="Xiang C."/>
            <person name="Zhu J.K."/>
            <person name="Oliver M.J."/>
            <person name="He Y."/>
        </authorList>
    </citation>
    <scope>NUCLEOTIDE SEQUENCE [LARGE SCALE GENOMIC DNA]</scope>
    <source>
        <strain evidence="3">cv. XS01</strain>
    </source>
</reference>
<sequence length="159" mass="18169">MISVRSLISQIYQPAGWRPAENGAKPELQSSSKSRKEQHKLSYRQKEAQMQKLLQKISSKIKTKKLAQANKELEMTKGSRIADEQRSNISTSWLATSWEWSKARASKQLKEQERTAQAQMQTKRGADAEVAPEDQLEDQNKEAGEEKERALQELMKQPA</sequence>
<dbReference type="GO" id="GO:0016301">
    <property type="term" value="F:kinase activity"/>
    <property type="evidence" value="ECO:0007669"/>
    <property type="project" value="UniProtKB-KW"/>
</dbReference>
<proteinExistence type="predicted"/>
<feature type="compositionally biased region" description="Basic and acidic residues" evidence="1">
    <location>
        <begin position="138"/>
        <end position="151"/>
    </location>
</feature>